<evidence type="ECO:0000256" key="1">
    <source>
        <dbReference type="ARBA" id="ARBA00023125"/>
    </source>
</evidence>
<name>A0A8J3KP21_9ACTN</name>
<accession>A0A8J3KP21</accession>
<protein>
    <recommendedName>
        <fullName evidence="2">HTH cro/C1-type domain-containing protein</fullName>
    </recommendedName>
</protein>
<dbReference type="InterPro" id="IPR010982">
    <property type="entry name" value="Lambda_DNA-bd_dom_sf"/>
</dbReference>
<proteinExistence type="predicted"/>
<dbReference type="GO" id="GO:0005829">
    <property type="term" value="C:cytosol"/>
    <property type="evidence" value="ECO:0007669"/>
    <property type="project" value="TreeGrafter"/>
</dbReference>
<dbReference type="Proteomes" id="UP000659904">
    <property type="component" value="Unassembled WGS sequence"/>
</dbReference>
<dbReference type="AlphaFoldDB" id="A0A8J3KP21"/>
<dbReference type="InterPro" id="IPR050807">
    <property type="entry name" value="TransReg_Diox_bact_type"/>
</dbReference>
<dbReference type="InterPro" id="IPR001387">
    <property type="entry name" value="Cro/C1-type_HTH"/>
</dbReference>
<organism evidence="3 4">
    <name type="scientific">Catellatospora citrea</name>
    <dbReference type="NCBI Taxonomy" id="53366"/>
    <lineage>
        <taxon>Bacteria</taxon>
        <taxon>Bacillati</taxon>
        <taxon>Actinomycetota</taxon>
        <taxon>Actinomycetes</taxon>
        <taxon>Micromonosporales</taxon>
        <taxon>Micromonosporaceae</taxon>
        <taxon>Catellatospora</taxon>
    </lineage>
</organism>
<dbReference type="SUPFAM" id="SSF47413">
    <property type="entry name" value="lambda repressor-like DNA-binding domains"/>
    <property type="match status" value="1"/>
</dbReference>
<dbReference type="PROSITE" id="PS50943">
    <property type="entry name" value="HTH_CROC1"/>
    <property type="match status" value="1"/>
</dbReference>
<feature type="domain" description="HTH cro/C1-type" evidence="2">
    <location>
        <begin position="10"/>
        <end position="65"/>
    </location>
</feature>
<dbReference type="SMART" id="SM00530">
    <property type="entry name" value="HTH_XRE"/>
    <property type="match status" value="1"/>
</dbReference>
<dbReference type="PANTHER" id="PTHR46797:SF1">
    <property type="entry name" value="METHYLPHOSPHONATE SYNTHASE"/>
    <property type="match status" value="1"/>
</dbReference>
<reference evidence="3 4" key="1">
    <citation type="submission" date="2021-01" db="EMBL/GenBank/DDBJ databases">
        <title>Whole genome shotgun sequence of Catellatospora citrea NBRC 14495.</title>
        <authorList>
            <person name="Komaki H."/>
            <person name="Tamura T."/>
        </authorList>
    </citation>
    <scope>NUCLEOTIDE SEQUENCE [LARGE SCALE GENOMIC DNA]</scope>
    <source>
        <strain evidence="3 4">NBRC 14495</strain>
    </source>
</reference>
<dbReference type="GO" id="GO:0003677">
    <property type="term" value="F:DNA binding"/>
    <property type="evidence" value="ECO:0007669"/>
    <property type="project" value="UniProtKB-KW"/>
</dbReference>
<sequence length="391" mass="42437">MDPEYIGQRVRHWRLKRGVSQRTLAELAGFTQGYISQIEAGTVSVDKRSTQASIAQALQVSVADLTGQPYDPRTIEHSAATAAIPRLRAALLSLSLDAQAESVAPVGGLQLRVNEAQAMHNACRYDQLVPVLPELLLDLYAHRASADAGAMLVWITYATTFAAKYLGYDDLAILAAQQCRASAGELGDDAWRAVAEFALLHTLPHEASALTSQRVIAVIEHFEPASADRRVRQVYGMLHLTAAMRAAVAGQSTEAIAHLGVAEGAAASMGESNFSQLWFGPTNAAIWRLGIYAELREGTRVRDEGRIDVTNLRSYNRQATYYADLARCIGQVRGREEHALSLLLRAEAIAPQRVRLSPAVRETVGAMMRRARTSAGGAELRKLAARLGTLD</sequence>
<dbReference type="RefSeq" id="WP_170213221.1">
    <property type="nucleotide sequence ID" value="NZ_BONH01000017.1"/>
</dbReference>
<evidence type="ECO:0000313" key="3">
    <source>
        <dbReference type="EMBL" id="GIF98784.1"/>
    </source>
</evidence>
<evidence type="ECO:0000313" key="4">
    <source>
        <dbReference type="Proteomes" id="UP000659904"/>
    </source>
</evidence>
<comment type="caution">
    <text evidence="3">The sequence shown here is derived from an EMBL/GenBank/DDBJ whole genome shotgun (WGS) entry which is preliminary data.</text>
</comment>
<dbReference type="GO" id="GO:0003700">
    <property type="term" value="F:DNA-binding transcription factor activity"/>
    <property type="evidence" value="ECO:0007669"/>
    <property type="project" value="TreeGrafter"/>
</dbReference>
<dbReference type="CDD" id="cd00093">
    <property type="entry name" value="HTH_XRE"/>
    <property type="match status" value="1"/>
</dbReference>
<dbReference type="Pfam" id="PF13560">
    <property type="entry name" value="HTH_31"/>
    <property type="match status" value="1"/>
</dbReference>
<dbReference type="EMBL" id="BONH01000017">
    <property type="protein sequence ID" value="GIF98784.1"/>
    <property type="molecule type" value="Genomic_DNA"/>
</dbReference>
<keyword evidence="4" id="KW-1185">Reference proteome</keyword>
<dbReference type="Gene3D" id="1.10.260.40">
    <property type="entry name" value="lambda repressor-like DNA-binding domains"/>
    <property type="match status" value="1"/>
</dbReference>
<gene>
    <name evidence="3" type="ORF">Cci01nite_38780</name>
</gene>
<keyword evidence="1" id="KW-0238">DNA-binding</keyword>
<evidence type="ECO:0000259" key="2">
    <source>
        <dbReference type="PROSITE" id="PS50943"/>
    </source>
</evidence>
<dbReference type="PANTHER" id="PTHR46797">
    <property type="entry name" value="HTH-TYPE TRANSCRIPTIONAL REGULATOR"/>
    <property type="match status" value="1"/>
</dbReference>